<dbReference type="InterPro" id="IPR009057">
    <property type="entry name" value="Homeodomain-like_sf"/>
</dbReference>
<protein>
    <submittedName>
        <fullName evidence="7">AcrR family transcriptional regulator</fullName>
    </submittedName>
    <submittedName>
        <fullName evidence="6">TetR family transcriptional regulator</fullName>
    </submittedName>
</protein>
<dbReference type="EMBL" id="LQBM01000003">
    <property type="protein sequence ID" value="KUG58649.1"/>
    <property type="molecule type" value="Genomic_DNA"/>
</dbReference>
<keyword evidence="8" id="KW-1185">Reference proteome</keyword>
<dbReference type="GO" id="GO:0003700">
    <property type="term" value="F:DNA-binding transcription factor activity"/>
    <property type="evidence" value="ECO:0007669"/>
    <property type="project" value="TreeGrafter"/>
</dbReference>
<evidence type="ECO:0000256" key="4">
    <source>
        <dbReference type="PROSITE-ProRule" id="PRU00335"/>
    </source>
</evidence>
<name>A0A0W8IF91_9MICC</name>
<proteinExistence type="predicted"/>
<dbReference type="STRING" id="317018.AVL63_00815"/>
<dbReference type="PANTHER" id="PTHR30055">
    <property type="entry name" value="HTH-TYPE TRANSCRIPTIONAL REGULATOR RUTR"/>
    <property type="match status" value="1"/>
</dbReference>
<dbReference type="InterPro" id="IPR036271">
    <property type="entry name" value="Tet_transcr_reg_TetR-rel_C_sf"/>
</dbReference>
<dbReference type="OrthoDB" id="3190535at2"/>
<evidence type="ECO:0000313" key="6">
    <source>
        <dbReference type="EMBL" id="KUG58649.1"/>
    </source>
</evidence>
<reference evidence="6" key="1">
    <citation type="submission" date="2015-12" db="EMBL/GenBank/DDBJ databases">
        <authorList>
            <person name="Shamseldin A."/>
            <person name="Moawad H."/>
            <person name="Abd El-Rahim W.M."/>
            <person name="Sadowsky M.J."/>
        </authorList>
    </citation>
    <scope>NUCLEOTIDE SEQUENCE [LARGE SCALE GENOMIC DNA]</scope>
    <source>
        <strain evidence="6">CD08_7</strain>
    </source>
</reference>
<dbReference type="GO" id="GO:0000976">
    <property type="term" value="F:transcription cis-regulatory region binding"/>
    <property type="evidence" value="ECO:0007669"/>
    <property type="project" value="TreeGrafter"/>
</dbReference>
<reference evidence="8" key="2">
    <citation type="submission" date="2015-12" db="EMBL/GenBank/DDBJ databases">
        <authorList>
            <person name="Nair G.R."/>
            <person name="Kaur G."/>
            <person name="Mayilraj S."/>
        </authorList>
    </citation>
    <scope>NUCLEOTIDE SEQUENCE [LARGE SCALE GENOMIC DNA]</scope>
    <source>
        <strain evidence="8">CD08_7</strain>
    </source>
</reference>
<feature type="domain" description="HTH tetR-type" evidence="5">
    <location>
        <begin position="17"/>
        <end position="77"/>
    </location>
</feature>
<keyword evidence="3" id="KW-0804">Transcription</keyword>
<dbReference type="AlphaFoldDB" id="A0A0W8IF91"/>
<dbReference type="Gene3D" id="1.10.357.10">
    <property type="entry name" value="Tetracycline Repressor, domain 2"/>
    <property type="match status" value="1"/>
</dbReference>
<dbReference type="Proteomes" id="UP000546252">
    <property type="component" value="Unassembled WGS sequence"/>
</dbReference>
<sequence length="206" mass="22611">MTTTSTTASASRRGRPGYDREGLITVCVETFNRHGYEATSMGALSRELGISKSAIYHHVSSKEEILDIALNRSLAELERVVTEAEALDAPALAELEMILSESVKVLTTSLPYVTLLLRLRGNSEMELKALQRRREITLRIAELIRQAQQDGDLRQDIDARTASRLAMGTINSIVDWYRPVGGAPDAALAETVKQMILGGLRATEQG</sequence>
<evidence type="ECO:0000256" key="3">
    <source>
        <dbReference type="ARBA" id="ARBA00023163"/>
    </source>
</evidence>
<dbReference type="PROSITE" id="PS50977">
    <property type="entry name" value="HTH_TETR_2"/>
    <property type="match status" value="1"/>
</dbReference>
<reference evidence="7 9" key="3">
    <citation type="submission" date="2020-08" db="EMBL/GenBank/DDBJ databases">
        <title>Sequencing the genomes of 1000 actinobacteria strains.</title>
        <authorList>
            <person name="Klenk H.-P."/>
        </authorList>
    </citation>
    <scope>NUCLEOTIDE SEQUENCE [LARGE SCALE GENOMIC DNA]</scope>
    <source>
        <strain evidence="7 9">DSM 19081</strain>
    </source>
</reference>
<accession>A0A0W8IF91</accession>
<dbReference type="InterPro" id="IPR050109">
    <property type="entry name" value="HTH-type_TetR-like_transc_reg"/>
</dbReference>
<keyword evidence="2 4" id="KW-0238">DNA-binding</keyword>
<dbReference type="PANTHER" id="PTHR30055:SF234">
    <property type="entry name" value="HTH-TYPE TRANSCRIPTIONAL REGULATOR BETI"/>
    <property type="match status" value="1"/>
</dbReference>
<dbReference type="InterPro" id="IPR001647">
    <property type="entry name" value="HTH_TetR"/>
</dbReference>
<dbReference type="EMBL" id="JACJIH010000001">
    <property type="protein sequence ID" value="MBA8921583.1"/>
    <property type="molecule type" value="Genomic_DNA"/>
</dbReference>
<dbReference type="RefSeq" id="WP_058888329.1">
    <property type="nucleotide sequence ID" value="NZ_BAAAKT010000004.1"/>
</dbReference>
<dbReference type="Gene3D" id="1.10.10.60">
    <property type="entry name" value="Homeodomain-like"/>
    <property type="match status" value="1"/>
</dbReference>
<evidence type="ECO:0000256" key="2">
    <source>
        <dbReference type="ARBA" id="ARBA00023125"/>
    </source>
</evidence>
<feature type="DNA-binding region" description="H-T-H motif" evidence="4">
    <location>
        <begin position="40"/>
        <end position="59"/>
    </location>
</feature>
<dbReference type="InterPro" id="IPR041490">
    <property type="entry name" value="KstR2_TetR_C"/>
</dbReference>
<keyword evidence="1" id="KW-0805">Transcription regulation</keyword>
<evidence type="ECO:0000313" key="7">
    <source>
        <dbReference type="EMBL" id="MBA8921583.1"/>
    </source>
</evidence>
<evidence type="ECO:0000313" key="8">
    <source>
        <dbReference type="Proteomes" id="UP000054023"/>
    </source>
</evidence>
<organism evidence="6 8">
    <name type="scientific">Nesterenkonia jeotgali</name>
    <dbReference type="NCBI Taxonomy" id="317018"/>
    <lineage>
        <taxon>Bacteria</taxon>
        <taxon>Bacillati</taxon>
        <taxon>Actinomycetota</taxon>
        <taxon>Actinomycetes</taxon>
        <taxon>Micrococcales</taxon>
        <taxon>Micrococcaceae</taxon>
        <taxon>Nesterenkonia</taxon>
    </lineage>
</organism>
<dbReference type="Pfam" id="PF17932">
    <property type="entry name" value="TetR_C_24"/>
    <property type="match status" value="1"/>
</dbReference>
<dbReference type="SUPFAM" id="SSF46689">
    <property type="entry name" value="Homeodomain-like"/>
    <property type="match status" value="1"/>
</dbReference>
<dbReference type="Proteomes" id="UP000054023">
    <property type="component" value="Unassembled WGS sequence"/>
</dbReference>
<dbReference type="SUPFAM" id="SSF48498">
    <property type="entry name" value="Tetracyclin repressor-like, C-terminal domain"/>
    <property type="match status" value="1"/>
</dbReference>
<evidence type="ECO:0000256" key="1">
    <source>
        <dbReference type="ARBA" id="ARBA00023015"/>
    </source>
</evidence>
<evidence type="ECO:0000313" key="9">
    <source>
        <dbReference type="Proteomes" id="UP000546252"/>
    </source>
</evidence>
<dbReference type="Pfam" id="PF00440">
    <property type="entry name" value="TetR_N"/>
    <property type="match status" value="1"/>
</dbReference>
<gene>
    <name evidence="6" type="ORF">AVL63_00815</name>
    <name evidence="7" type="ORF">HNR24_001516</name>
</gene>
<comment type="caution">
    <text evidence="6">The sequence shown here is derived from an EMBL/GenBank/DDBJ whole genome shotgun (WGS) entry which is preliminary data.</text>
</comment>
<evidence type="ECO:0000259" key="5">
    <source>
        <dbReference type="PROSITE" id="PS50977"/>
    </source>
</evidence>
<dbReference type="PRINTS" id="PR00455">
    <property type="entry name" value="HTHTETR"/>
</dbReference>